<gene>
    <name evidence="1" type="ORF">H6A12_01415</name>
</gene>
<protein>
    <submittedName>
        <fullName evidence="1">Uncharacterized protein</fullName>
    </submittedName>
</protein>
<accession>A0A938X4G7</accession>
<comment type="caution">
    <text evidence="1">The sequence shown here is derived from an EMBL/GenBank/DDBJ whole genome shotgun (WGS) entry which is preliminary data.</text>
</comment>
<evidence type="ECO:0000313" key="1">
    <source>
        <dbReference type="EMBL" id="MBM6919823.1"/>
    </source>
</evidence>
<dbReference type="AlphaFoldDB" id="A0A938X4G7"/>
<reference evidence="1" key="2">
    <citation type="journal article" date="2021" name="Sci. Rep.">
        <title>The distribution of antibiotic resistance genes in chicken gut microbiota commensals.</title>
        <authorList>
            <person name="Juricova H."/>
            <person name="Matiasovicova J."/>
            <person name="Kubasova T."/>
            <person name="Cejkova D."/>
            <person name="Rychlik I."/>
        </authorList>
    </citation>
    <scope>NUCLEOTIDE SEQUENCE</scope>
    <source>
        <strain evidence="1">An559</strain>
    </source>
</reference>
<dbReference type="InterPro" id="IPR045722">
    <property type="entry name" value="DUF6076"/>
</dbReference>
<dbReference type="RefSeq" id="WP_204444040.1">
    <property type="nucleotide sequence ID" value="NZ_JACJKY010000002.1"/>
</dbReference>
<sequence length="378" mass="43640">MDKISFFSADYRDGRVHIGGKSYPAGTFAAHLLTQYYINDTAARIIVFTSDTWLIEGTLEKGYLFVPNFLRAGADILNIFNALPWLKPFDMLDVDAERNRIATLFTEENGNRIVEYFQRRSKVMAMDKGQTMFNILPKEFDEDFFKEAAALLSEVKKTLAFYDGLRDDLMKSFEQLKTFASRVDEADRFDEEHLLPIALEIFGSVPFPVTTEYVPILKSTRSKTETLARRLYFDSYYSFVITDFFEGLHHGHYPRQCVICKKYFLMTSAARQKYCTGYAPFKLKGKAITCRKYAARINRKELADGNPVIRIYKNRCSAIRVERQRVKIDNALATAALALAKEYMQLAKNDPDYANGQYETDMSRERLYAEADRRLNGK</sequence>
<organism evidence="1 2">
    <name type="scientific">Merdimmobilis hominis</name>
    <dbReference type="NCBI Taxonomy" id="2897707"/>
    <lineage>
        <taxon>Bacteria</taxon>
        <taxon>Bacillati</taxon>
        <taxon>Bacillota</taxon>
        <taxon>Clostridia</taxon>
        <taxon>Eubacteriales</taxon>
        <taxon>Oscillospiraceae</taxon>
        <taxon>Merdimmobilis</taxon>
    </lineage>
</organism>
<name>A0A938X4G7_9FIRM</name>
<dbReference type="Pfam" id="PF19553">
    <property type="entry name" value="DUF6076"/>
    <property type="match status" value="1"/>
</dbReference>
<reference evidence="1" key="1">
    <citation type="submission" date="2020-08" db="EMBL/GenBank/DDBJ databases">
        <authorList>
            <person name="Cejkova D."/>
            <person name="Kubasova T."/>
            <person name="Jahodarova E."/>
            <person name="Rychlik I."/>
        </authorList>
    </citation>
    <scope>NUCLEOTIDE SEQUENCE</scope>
    <source>
        <strain evidence="1">An559</strain>
    </source>
</reference>
<evidence type="ECO:0000313" key="2">
    <source>
        <dbReference type="Proteomes" id="UP000774750"/>
    </source>
</evidence>
<keyword evidence="2" id="KW-1185">Reference proteome</keyword>
<dbReference type="Proteomes" id="UP000774750">
    <property type="component" value="Unassembled WGS sequence"/>
</dbReference>
<proteinExistence type="predicted"/>
<dbReference type="EMBL" id="JACJKY010000002">
    <property type="protein sequence ID" value="MBM6919823.1"/>
    <property type="molecule type" value="Genomic_DNA"/>
</dbReference>